<keyword evidence="2" id="KW-0812">Transmembrane</keyword>
<dbReference type="InterPro" id="IPR019149">
    <property type="entry name" value="ABHD18"/>
</dbReference>
<feature type="transmembrane region" description="Helical" evidence="2">
    <location>
        <begin position="500"/>
        <end position="525"/>
    </location>
</feature>
<evidence type="ECO:0000313" key="3">
    <source>
        <dbReference type="Proteomes" id="UP000887562"/>
    </source>
</evidence>
<organism evidence="3 4">
    <name type="scientific">Echinococcus canadensis</name>
    <dbReference type="NCBI Taxonomy" id="519352"/>
    <lineage>
        <taxon>Eukaryota</taxon>
        <taxon>Metazoa</taxon>
        <taxon>Spiralia</taxon>
        <taxon>Lophotrochozoa</taxon>
        <taxon>Platyhelminthes</taxon>
        <taxon>Cestoda</taxon>
        <taxon>Eucestoda</taxon>
        <taxon>Cyclophyllidea</taxon>
        <taxon>Taeniidae</taxon>
        <taxon>Echinococcus</taxon>
        <taxon>Echinococcus canadensis group</taxon>
    </lineage>
</organism>
<sequence length="557" mass="62384">MCPISRELFFNCVPRISICRGSLKRSGNELVDNMILVRGDPHYMRNNLTYRPVMIEKRTEYKKLVELEGSFVSPMEDLIPDAMCTKNRISRFQMITPKTWKSKHRPVCLHYPGTGDHSYYRRRVFLANQLIDDGIASVIIMNPFYGARLPVDQKGSGLNYLSDLFVMGGALILECHTILRWCQNQGYGPFALHGVSMGGYMATICATTVPFPVSLIPCLSWTSASVVFIEGVLSHSVDWQTLTKQYLQDSVYSKIVRPKIQPSIQPAFVTKTQRPANSLLSATSETKGARSPATDLLVPPPPPPPSPPPSGQKTPDYIFDVLTFYQRPLSDVSKVLDYMKSHNRLHLYFDNHIWDSAVSAVRAVPIPSVFPEKVKVDPEVREFLRELLDFFTHLGNFPPVADARLITSVTAGRDAYVPRDGVVPFDVVFPAADIRYLPQSGHVSTYPPSSGRCANLHLLDTGVPAYLLYQLNCSLSPSTSTKRPLHLVHSFSPSFLFSKLSFLVLNSAFIVALANITGDIPFCVIRLRHKYFVNACLESLHNQSSDSSQGHVWLLYV</sequence>
<dbReference type="PANTHER" id="PTHR13617">
    <property type="entry name" value="PROTEIN ABHD18"/>
    <property type="match status" value="1"/>
</dbReference>
<dbReference type="PANTHER" id="PTHR13617:SF14">
    <property type="entry name" value="PROTEIN ABHD18"/>
    <property type="match status" value="1"/>
</dbReference>
<keyword evidence="2" id="KW-1133">Transmembrane helix</keyword>
<proteinExistence type="predicted"/>
<dbReference type="Gene3D" id="3.40.50.1820">
    <property type="entry name" value="alpha/beta hydrolase"/>
    <property type="match status" value="1"/>
</dbReference>
<reference evidence="4" key="1">
    <citation type="submission" date="2022-11" db="UniProtKB">
        <authorList>
            <consortium name="WormBaseParasite"/>
        </authorList>
    </citation>
    <scope>IDENTIFICATION</scope>
</reference>
<evidence type="ECO:0000256" key="1">
    <source>
        <dbReference type="SAM" id="MobiDB-lite"/>
    </source>
</evidence>
<dbReference type="InterPro" id="IPR029058">
    <property type="entry name" value="AB_hydrolase_fold"/>
</dbReference>
<name>A0A915F0A8_9CEST</name>
<accession>A0A915F0A8</accession>
<feature type="region of interest" description="Disordered" evidence="1">
    <location>
        <begin position="282"/>
        <end position="312"/>
    </location>
</feature>
<keyword evidence="2" id="KW-0472">Membrane</keyword>
<evidence type="ECO:0000313" key="4">
    <source>
        <dbReference type="WBParaSite" id="maker-E.canG7_contigs_7715-snap-gene-0.26-mRNA-1"/>
    </source>
</evidence>
<keyword evidence="3" id="KW-1185">Reference proteome</keyword>
<protein>
    <submittedName>
        <fullName evidence="4">Protein ABHD18</fullName>
    </submittedName>
</protein>
<feature type="compositionally biased region" description="Pro residues" evidence="1">
    <location>
        <begin position="298"/>
        <end position="310"/>
    </location>
</feature>
<dbReference type="Pfam" id="PF09752">
    <property type="entry name" value="ABHD18"/>
    <property type="match status" value="1"/>
</dbReference>
<dbReference type="AlphaFoldDB" id="A0A915F0A8"/>
<evidence type="ECO:0000256" key="2">
    <source>
        <dbReference type="SAM" id="Phobius"/>
    </source>
</evidence>
<dbReference type="WBParaSite" id="maker-E.canG7_contigs_7715-snap-gene-0.26-mRNA-1">
    <property type="protein sequence ID" value="maker-E.canG7_contigs_7715-snap-gene-0.26-mRNA-1"/>
    <property type="gene ID" value="EcG7_03814"/>
</dbReference>
<dbReference type="Proteomes" id="UP000887562">
    <property type="component" value="Unplaced"/>
</dbReference>
<dbReference type="SUPFAM" id="SSF53474">
    <property type="entry name" value="alpha/beta-Hydrolases"/>
    <property type="match status" value="1"/>
</dbReference>